<reference evidence="19" key="2">
    <citation type="submission" date="2025-08" db="UniProtKB">
        <authorList>
            <consortium name="Ensembl"/>
        </authorList>
    </citation>
    <scope>IDENTIFICATION</scope>
</reference>
<dbReference type="Gene3D" id="2.60.120.200">
    <property type="match status" value="5"/>
</dbReference>
<dbReference type="SMART" id="SM00282">
    <property type="entry name" value="LamG"/>
    <property type="match status" value="5"/>
</dbReference>
<accession>H0XBF0</accession>
<dbReference type="Pfam" id="PF06009">
    <property type="entry name" value="Laminin_II"/>
    <property type="match status" value="1"/>
</dbReference>
<evidence type="ECO:0000256" key="4">
    <source>
        <dbReference type="ARBA" id="ARBA00022729"/>
    </source>
</evidence>
<dbReference type="InterPro" id="IPR008211">
    <property type="entry name" value="Laminin_N"/>
</dbReference>
<keyword evidence="5" id="KW-0677">Repeat</keyword>
<feature type="disulfide bond" evidence="12">
    <location>
        <begin position="494"/>
        <end position="506"/>
    </location>
</feature>
<dbReference type="EMBL" id="AAQR03029246">
    <property type="status" value="NOT_ANNOTATED_CDS"/>
    <property type="molecule type" value="Genomic_DNA"/>
</dbReference>
<feature type="coiled-coil region" evidence="13">
    <location>
        <begin position="2054"/>
        <end position="2122"/>
    </location>
</feature>
<dbReference type="FunFam" id="2.60.120.200:FF:000109">
    <property type="entry name" value="Laminin subunit alpha 3"/>
    <property type="match status" value="1"/>
</dbReference>
<evidence type="ECO:0000256" key="12">
    <source>
        <dbReference type="PROSITE-ProRule" id="PRU00460"/>
    </source>
</evidence>
<dbReference type="CDD" id="cd00110">
    <property type="entry name" value="LamG"/>
    <property type="match status" value="5"/>
</dbReference>
<evidence type="ECO:0000313" key="19">
    <source>
        <dbReference type="Ensembl" id="ENSOGAP00000013025.2"/>
    </source>
</evidence>
<protein>
    <submittedName>
        <fullName evidence="19">Laminin subunit alpha 3</fullName>
    </submittedName>
</protein>
<feature type="domain" description="Laminin EGF-like" evidence="16">
    <location>
        <begin position="539"/>
        <end position="591"/>
    </location>
</feature>
<dbReference type="GO" id="GO:0035987">
    <property type="term" value="P:endodermal cell differentiation"/>
    <property type="evidence" value="ECO:0007669"/>
    <property type="project" value="Ensembl"/>
</dbReference>
<dbReference type="InParanoid" id="H0XBF0"/>
<dbReference type="FunFam" id="2.10.25.10:FF:000390">
    <property type="entry name" value="Laminin subunit alpha 3"/>
    <property type="match status" value="1"/>
</dbReference>
<proteinExistence type="predicted"/>
<dbReference type="SUPFAM" id="SSF57196">
    <property type="entry name" value="EGF/Laminin"/>
    <property type="match status" value="11"/>
</dbReference>
<dbReference type="SMART" id="SM00181">
    <property type="entry name" value="EGF"/>
    <property type="match status" value="7"/>
</dbReference>
<dbReference type="GO" id="GO:0045995">
    <property type="term" value="P:regulation of embryonic development"/>
    <property type="evidence" value="ECO:0007669"/>
    <property type="project" value="InterPro"/>
</dbReference>
<feature type="domain" description="Laminin N-terminal" evidence="18">
    <location>
        <begin position="48"/>
        <end position="302"/>
    </location>
</feature>
<sequence length="3290" mass="361120">MAAAARARGRASRPVLPLISPPLPPPLLLLLLLLPHGCAAARDPEPPAGFSLHPPYFNLAQAARIWATATCGERGPGGRPRPELYCKLVGGPTAPGRGHTIQGQFCDYCNSEDPRKAHPVTSAIDGSERWWQSPPLSSGTQYNKVNLTLDLGQLFHVAYILIKFANSPRPDLWILERSVDFGSTYSPWQYFAHSKADCWEQFGREANMPITRDDDVLCVTEYSRIVPLENGEVVVSLINGRPGARNFTFSHTLREFTTATNIRLRFLRTNTLLGHLISKAQRDPTVTRRYYYSIKDISIGGRCVCNGHADVCNANNPEKVFQCECQHHTCGETCDRCCAGYNQRRWRPAQEQSHECEACNCHGHATDCYYDPDVEQQQASLNTQGVYAGGGVCINCKHNTAGVNCEKCAKGYYRPYGVPVDAPHGCIPCSCDPERAEDCEQGSGHCHCKPNFHGANCEKCAAGYYNFPFCLRTPIFPISTPSPEDPAAGDIKGCDCHLEGVLPEICDGHGRCLCRPGVQGPRCDTCRSGFYSFPICQACWCSALGSYQTPCHPVTGQCECRPGITGQRCDRCLSGAHDFPHCQGFSHACNPAGTIDSSLGYCQCKLHVESPTCSICKPLYWNLATENPHGCSECRCDTAGTVSGVGECGQEDGDCHCKSHVGGDSCDTCEDGYFALDKSNYFGCQGCQCDVGGALSSMCSGPSGVCQCREHVVGRACQRPENNYYFPDLHHMKYEIEDGTTPDGRHLRFGFDPQAFPEFSWRGYAQMTSVQNDVRLILNVGKSNLSLFQVILRYVNPGTEAVSGRITIYPSWGAAQSKEIIFLPSREPAFVTVPGNGFADPFSITPGTWIACIQAEGVLLDYLVLLPRDYYEASALQLPVTEPCASAGSPQENCLLYQHVPVTRFPCTLACEARHFLLDGKPRPLALRQPTPVHPVMVDLSGGEVELHLRLRVPQVGHYVVVVEYSTEAAGMSVADVSVKGPGSALAGQVEIYSCQYSFLCRSAVIDAAGRVAQLELLAEADVRLVARSARFLLHQICIIPIEEFSTEYVRPQVHCIASYGRFANQSATCVPLAHETPPAAFILDVPRGEPFPRLPQDLLPSADAVTGVTLKAPQFSICLLTKTDNFCKYIFVPSLFDSLILVIPKMVQAKSHYIKFGSFQASFCPHVLGCRDQVVSEGQVEFDISEPEVAVTVKVPEGKSLVLVRVLVVPAETHDYQILHKKSVDKALEFITNCGGNSFYIDPQTASEFCKNSARSLVASYHKGALPCECHPTGAIGHPCSPQGGQCPCRPNVIGRQCTRCAPGHYGFPHCKACSCGRRLCDEMTGQCLCPPRTVRPQCEACEAHSFSFHPLAGCEGCNCSRRGTVGAATPACDRDSGQCRHRCKPRITGRQCDRCASGFHRFPECVPCHCNRDGAEPGVCDPRTGACLCKENVEGSECHVCREGSFHLDPANPKGCTSCFCFGVSNRCHSSHKRRAKFVDMRGWRLETADGVDIAVSFNPGSNSVVADLQELPATVRSASWVAPPSYLGDKVSSYGGYLTYQVKSFGLPSDMALLEKKPDVQLTGQHMSVIYEEPNGPRPDRLHHGRVQVVERNFRHASSRAPVSREELMTLLSRLAGVRIRGLHFTETQRLTLGEVGLEEASDTGGGRTAHDVEMCVCPPHYTGDSCQGCSPGYYRHNNGLYKGRCVPCNCNGHSNRCQDGSGICINCSHSHRAGKKCTPTKVSYRSTTLHTACRQEKCCCNHLSQSFATGCVVNGGNVRCSCKAGYTGTQCERCAPGYFGNPQKFGGSCQPCNCNSNGQSGSCNPLTGECINQEPKDSSPAEECDDCDSCVMTLLNDLATMGEELRLVKSQLQGLSASAGTLEQMRHLEAQAKDLRNQLFAYRSAISNHRSKIDGLEKELSDLNREFETLQEKAQMNSRKAQTLRNNVDRTTQSVKELDTKIKNVIRNVHMLNRIRSWLETHQVEHNGLVKSMRDSLNDYEAKLSDLRAMLQEAVAQAKQATGLNQENERALGAIQRQVKEINSLQSDFTKYLTTADSSLLQTNVLLQLLEKSQKDYEKLAATLNDVRQELSDKVRDLSKSAGKASLVVEAEKHAQSLQELAKQLEEIKRNASGDELVRCAVDAATAYENILNAIKAAEDAANKAFSASESALQTVIKEDLPRKAKTLSSDSDKLLKEAKTTQKKLQQETIPALNNLQETLNSVTIQKELIDSNLTTVRDDLRGIQRGDIDGMLTNAKNTVRKATDITNEVLDGLNPIQTDVERIRDTYGTAQSEDFNKALTDADNSVKKLTNKLPDLLSKIESINQQLLPLGNISDNVDRIRELIQQARDAANKVAVPMRFNGKSGVEVRMPNDLEDLKGYTSLSLFLQRPDSRENGGTEDMFVMYMGNKDASRDYIGMAVVGGRLRCVYNLGGREAELQVDQKLTESETQEAVMDRVKFQRIYQFANLNYTKRATSSKSETPEFHEMDSGSSNMLLNLDPENVVFYVGGYSPDFKPPSRLRFPPYKGCIELDDLNENVVSLYNFRKTFNLNTTEVEPCRRRKEESDKNYFEGTGYARVPTQPNAPFPTFGQTIQTTVDRGLLFFAENQDRFISLNIEDGSLLVRYKLNSEPPKEKGIRDLINDGKDHLIQIKIGKVQNLMRINVNSQSIKIEGEIFDFNTYYLGGIPIAIRESQYDLSVPQKRSCLGNCSHCNNSSGTEKVTDLRSHKNSSNTGKILPARSLALAGFKLASLGVHGRQHIHCATGTEPKRSTKMVLTHSSLTSSLQITLEDGHIELSTRDSSDPIFQSPQTYMDGLLHYVSIISDSSGVRLLIDDQPQRNNQRLRGISNSQQSLRLGGSHFEGCISNIFVRRSLQSPEVLDLASKSTKRDVSLGGCSLNKPPFLMLLKGSMRLHKAKTLNIDQLLQDTPVASPRSVKMWQDAQSCPPPPRAPASHGAFQFGDIPTSHLLFKLPQELLKPRSQFALDVRTASSRGLVFYTGTKNSFMALYLSKGRLVFALGTEGKKLRLKSKEKCNDGRWHTVMFGQEGEKGHLVVDGLRAQEGSLPRNSTVSLQAPVYLGSSPAGKPKSLPSNSFVGCLKNFQLDLKPLETPSASFGVSPCLGGSLEKGTYFSQEGGHVILANSVLLGPEFKLVFSIRPRSLTGILIHIGSEPGKHLCVYMEAGKVTASVDSGAGGISTSVTPKQSLCDGQWHSVAVTLKQHILHLELDTDSNYVAGQLTLPPAGTQEPLHLGGVPANLKTLKLPVWKSFFGCLKNIQVNHIAVPVTEAVEVQGVVSLNGCPDH</sequence>
<dbReference type="SUPFAM" id="SSF49899">
    <property type="entry name" value="Concanavalin A-like lectins/glucanases"/>
    <property type="match status" value="5"/>
</dbReference>
<keyword evidence="20" id="KW-1185">Reference proteome</keyword>
<feature type="domain" description="Laminin G" evidence="15">
    <location>
        <begin position="2717"/>
        <end position="2882"/>
    </location>
</feature>
<dbReference type="GO" id="GO:0007155">
    <property type="term" value="P:cell adhesion"/>
    <property type="evidence" value="ECO:0007669"/>
    <property type="project" value="UniProtKB-KW"/>
</dbReference>
<feature type="disulfide bond" evidence="12">
    <location>
        <begin position="1290"/>
        <end position="1299"/>
    </location>
</feature>
<feature type="domain" description="Laminin G" evidence="15">
    <location>
        <begin position="2343"/>
        <end position="2544"/>
    </location>
</feature>
<feature type="disulfide bond" evidence="12">
    <location>
        <begin position="541"/>
        <end position="558"/>
    </location>
</feature>
<dbReference type="EMBL" id="AAQR03029240">
    <property type="status" value="NOT_ANNOTATED_CDS"/>
    <property type="molecule type" value="Genomic_DNA"/>
</dbReference>
<dbReference type="Pfam" id="PF06008">
    <property type="entry name" value="Laminin_I"/>
    <property type="match status" value="1"/>
</dbReference>
<dbReference type="Pfam" id="PF00055">
    <property type="entry name" value="Laminin_N"/>
    <property type="match status" value="1"/>
</dbReference>
<keyword evidence="2" id="KW-0964">Secreted</keyword>
<dbReference type="FunFam" id="2.10.25.10:FF:000034">
    <property type="entry name" value="Laminin subunit alpha 3"/>
    <property type="match status" value="1"/>
</dbReference>
<dbReference type="EMBL" id="AAQR03029238">
    <property type="status" value="NOT_ANNOTATED_CDS"/>
    <property type="molecule type" value="Genomic_DNA"/>
</dbReference>
<dbReference type="PROSITE" id="PS01248">
    <property type="entry name" value="EGF_LAM_1"/>
    <property type="match status" value="5"/>
</dbReference>
<dbReference type="FunFam" id="2.10.25.10:FF:000069">
    <property type="entry name" value="Laminin subunit alpha 1"/>
    <property type="match status" value="1"/>
</dbReference>
<dbReference type="EMBL" id="AAQR03029245">
    <property type="status" value="NOT_ANNOTATED_CDS"/>
    <property type="molecule type" value="Genomic_DNA"/>
</dbReference>
<organism evidence="19 20">
    <name type="scientific">Otolemur garnettii</name>
    <name type="common">Small-eared galago</name>
    <name type="synonym">Garnett's greater bushbaby</name>
    <dbReference type="NCBI Taxonomy" id="30611"/>
    <lineage>
        <taxon>Eukaryota</taxon>
        <taxon>Metazoa</taxon>
        <taxon>Chordata</taxon>
        <taxon>Craniata</taxon>
        <taxon>Vertebrata</taxon>
        <taxon>Euteleostomi</taxon>
        <taxon>Mammalia</taxon>
        <taxon>Eutheria</taxon>
        <taxon>Euarchontoglires</taxon>
        <taxon>Primates</taxon>
        <taxon>Strepsirrhini</taxon>
        <taxon>Lorisiformes</taxon>
        <taxon>Galagidae</taxon>
        <taxon>Otolemur</taxon>
    </lineage>
</organism>
<keyword evidence="10" id="KW-0325">Glycoprotein</keyword>
<feature type="domain" description="Laminin EGF-like" evidence="16">
    <location>
        <begin position="634"/>
        <end position="686"/>
    </location>
</feature>
<dbReference type="GO" id="GO:0005783">
    <property type="term" value="C:endoplasmic reticulum"/>
    <property type="evidence" value="ECO:0007669"/>
    <property type="project" value="Ensembl"/>
</dbReference>
<evidence type="ECO:0000256" key="6">
    <source>
        <dbReference type="ARBA" id="ARBA00022869"/>
    </source>
</evidence>
<dbReference type="Gene3D" id="1.10.287.1490">
    <property type="match status" value="1"/>
</dbReference>
<dbReference type="SMART" id="SM00136">
    <property type="entry name" value="LamNT"/>
    <property type="match status" value="1"/>
</dbReference>
<feature type="disulfide bond" evidence="12">
    <location>
        <begin position="560"/>
        <end position="569"/>
    </location>
</feature>
<feature type="domain" description="Laminin EGF-like" evidence="16">
    <location>
        <begin position="1359"/>
        <end position="1409"/>
    </location>
</feature>
<feature type="coiled-coil region" evidence="13">
    <location>
        <begin position="2292"/>
        <end position="2336"/>
    </location>
</feature>
<dbReference type="EMBL" id="AAQR03029239">
    <property type="status" value="NOT_ANNOTATED_CDS"/>
    <property type="molecule type" value="Genomic_DNA"/>
</dbReference>
<evidence type="ECO:0000256" key="9">
    <source>
        <dbReference type="ARBA" id="ARBA00023157"/>
    </source>
</evidence>
<dbReference type="PRINTS" id="PR00011">
    <property type="entry name" value="EGFLAMININ"/>
</dbReference>
<dbReference type="FunFam" id="2.60.120.200:FF:000056">
    <property type="entry name" value="Laminin subunit alpha 3"/>
    <property type="match status" value="1"/>
</dbReference>
<dbReference type="Pfam" id="PF00052">
    <property type="entry name" value="Laminin_B"/>
    <property type="match status" value="1"/>
</dbReference>
<dbReference type="InterPro" id="IPR050440">
    <property type="entry name" value="Laminin/Netrin_ECM"/>
</dbReference>
<dbReference type="InterPro" id="IPR000742">
    <property type="entry name" value="EGF"/>
</dbReference>
<dbReference type="PROSITE" id="PS50025">
    <property type="entry name" value="LAM_G_DOMAIN"/>
    <property type="match status" value="5"/>
</dbReference>
<feature type="domain" description="Laminin IV type A" evidence="17">
    <location>
        <begin position="1481"/>
        <end position="1658"/>
    </location>
</feature>
<feature type="signal peptide" evidence="14">
    <location>
        <begin position="1"/>
        <end position="40"/>
    </location>
</feature>
<feature type="domain" description="Laminin G" evidence="15">
    <location>
        <begin position="2943"/>
        <end position="3107"/>
    </location>
</feature>
<dbReference type="SMART" id="SM00281">
    <property type="entry name" value="LamB"/>
    <property type="match status" value="1"/>
</dbReference>
<dbReference type="GO" id="GO:0005201">
    <property type="term" value="F:extracellular matrix structural constituent"/>
    <property type="evidence" value="ECO:0007669"/>
    <property type="project" value="TreeGrafter"/>
</dbReference>
<dbReference type="GO" id="GO:0030334">
    <property type="term" value="P:regulation of cell migration"/>
    <property type="evidence" value="ECO:0007669"/>
    <property type="project" value="InterPro"/>
</dbReference>
<feature type="disulfide bond" evidence="12">
    <location>
        <begin position="514"/>
        <end position="523"/>
    </location>
</feature>
<dbReference type="Gene3D" id="2.10.25.10">
    <property type="entry name" value="Laminin"/>
    <property type="match status" value="11"/>
</dbReference>
<dbReference type="OMA" id="GECKCLT"/>
<feature type="domain" description="Laminin EGF-like" evidence="16">
    <location>
        <begin position="1742"/>
        <end position="1795"/>
    </location>
</feature>
<dbReference type="SMART" id="SM00180">
    <property type="entry name" value="EGF_Lam"/>
    <property type="match status" value="13"/>
</dbReference>
<feature type="domain" description="Laminin EGF-like" evidence="16">
    <location>
        <begin position="1269"/>
        <end position="1314"/>
    </location>
</feature>
<dbReference type="eggNOG" id="KOG1836">
    <property type="taxonomic scope" value="Eukaryota"/>
</dbReference>
<evidence type="ECO:0000256" key="8">
    <source>
        <dbReference type="ARBA" id="ARBA00023054"/>
    </source>
</evidence>
<feature type="chain" id="PRO_5003544718" evidence="14">
    <location>
        <begin position="41"/>
        <end position="3290"/>
    </location>
</feature>
<evidence type="ECO:0000256" key="3">
    <source>
        <dbReference type="ARBA" id="ARBA00022530"/>
    </source>
</evidence>
<dbReference type="Gene3D" id="2.60.120.260">
    <property type="entry name" value="Galactose-binding domain-like"/>
    <property type="match status" value="1"/>
</dbReference>
<feature type="domain" description="Laminin G" evidence="15">
    <location>
        <begin position="2551"/>
        <end position="2748"/>
    </location>
</feature>
<dbReference type="PROSITE" id="PS51117">
    <property type="entry name" value="LAMININ_NTER"/>
    <property type="match status" value="1"/>
</dbReference>
<feature type="domain" description="Laminin EGF-like" evidence="16">
    <location>
        <begin position="494"/>
        <end position="538"/>
    </location>
</feature>
<dbReference type="EMBL" id="AAQR03029241">
    <property type="status" value="NOT_ANNOTATED_CDS"/>
    <property type="molecule type" value="Genomic_DNA"/>
</dbReference>
<dbReference type="HOGENOM" id="CLU_000301_1_0_1"/>
<feature type="coiled-coil region" evidence="13">
    <location>
        <begin position="1974"/>
        <end position="2001"/>
    </location>
</feature>
<dbReference type="Ensembl" id="ENSOGAT00000014541.2">
    <property type="protein sequence ID" value="ENSOGAP00000013025.2"/>
    <property type="gene ID" value="ENSOGAG00000014522.2"/>
</dbReference>
<feature type="disulfide bond" evidence="12">
    <location>
        <begin position="1412"/>
        <end position="1429"/>
    </location>
</feature>
<dbReference type="GO" id="GO:0009887">
    <property type="term" value="P:animal organ morphogenesis"/>
    <property type="evidence" value="ECO:0007669"/>
    <property type="project" value="TreeGrafter"/>
</dbReference>
<dbReference type="FunFam" id="2.10.25.10:FF:000011">
    <property type="entry name" value="Cadherin EGF LAG seven-pass G-type receptor"/>
    <property type="match status" value="1"/>
</dbReference>
<dbReference type="STRING" id="30611.ENSOGAP00000013025"/>
<evidence type="ECO:0000256" key="2">
    <source>
        <dbReference type="ARBA" id="ARBA00022525"/>
    </source>
</evidence>
<dbReference type="InterPro" id="IPR000034">
    <property type="entry name" value="Laminin_IV"/>
</dbReference>
<evidence type="ECO:0000259" key="18">
    <source>
        <dbReference type="PROSITE" id="PS51117"/>
    </source>
</evidence>
<dbReference type="InterPro" id="IPR013320">
    <property type="entry name" value="ConA-like_dom_sf"/>
</dbReference>
<evidence type="ECO:0000259" key="15">
    <source>
        <dbReference type="PROSITE" id="PS50025"/>
    </source>
</evidence>
<dbReference type="InterPro" id="IPR009254">
    <property type="entry name" value="Laminin_aI"/>
</dbReference>
<feature type="disulfide bond" evidence="12">
    <location>
        <begin position="1410"/>
        <end position="1422"/>
    </location>
</feature>
<dbReference type="FunFam" id="2.60.120.200:FF:000092">
    <property type="entry name" value="Laminin subunit alpha 3"/>
    <property type="match status" value="1"/>
</dbReference>
<keyword evidence="4 14" id="KW-0732">Signal</keyword>
<dbReference type="EMBL" id="AAQR03029242">
    <property type="status" value="NOT_ANNOTATED_CDS"/>
    <property type="molecule type" value="Genomic_DNA"/>
</dbReference>
<dbReference type="eggNOG" id="KOG0994">
    <property type="taxonomic scope" value="Eukaryota"/>
</dbReference>
<keyword evidence="9 12" id="KW-1015">Disulfide bond</keyword>
<keyword evidence="7" id="KW-0130">Cell adhesion</keyword>
<reference evidence="19" key="3">
    <citation type="submission" date="2025-09" db="UniProtKB">
        <authorList>
            <consortium name="Ensembl"/>
        </authorList>
    </citation>
    <scope>IDENTIFICATION</scope>
</reference>
<feature type="disulfide bond" evidence="12">
    <location>
        <begin position="1766"/>
        <end position="1775"/>
    </location>
</feature>
<evidence type="ECO:0000259" key="17">
    <source>
        <dbReference type="PROSITE" id="PS51115"/>
    </source>
</evidence>
<feature type="domain" description="Laminin EGF-like" evidence="16">
    <location>
        <begin position="429"/>
        <end position="472"/>
    </location>
</feature>
<reference evidence="20" key="1">
    <citation type="submission" date="2011-03" db="EMBL/GenBank/DDBJ databases">
        <title>Version 3 of the genome sequence of Otolemur garnettii (Bushbaby).</title>
        <authorList>
            <consortium name="The Broad Institute Genome Sequencing Platform"/>
            <person name="Di Palma F."/>
            <person name="Johnson J."/>
            <person name="Lander E.S."/>
            <person name="Lindblad-Toh K."/>
            <person name="Jaffe D.B."/>
            <person name="Gnerre S."/>
            <person name="MacCallum I."/>
            <person name="Przybylski D."/>
            <person name="Ribeiro F.J."/>
            <person name="Burton J.N."/>
            <person name="Walker B.J."/>
            <person name="Sharpe T."/>
            <person name="Hall G."/>
        </authorList>
    </citation>
    <scope>NUCLEOTIDE SEQUENCE [LARGE SCALE GENOMIC DNA]</scope>
</reference>
<evidence type="ECO:0000256" key="5">
    <source>
        <dbReference type="ARBA" id="ARBA00022737"/>
    </source>
</evidence>
<dbReference type="EMBL" id="AAQR03029243">
    <property type="status" value="NOT_ANNOTATED_CDS"/>
    <property type="molecule type" value="Genomic_DNA"/>
</dbReference>
<evidence type="ECO:0000256" key="13">
    <source>
        <dbReference type="SAM" id="Coils"/>
    </source>
</evidence>
<dbReference type="CDD" id="cd00055">
    <property type="entry name" value="EGF_Lam"/>
    <property type="match status" value="13"/>
</dbReference>
<keyword evidence="11 12" id="KW-0424">Laminin EGF-like domain</keyword>
<dbReference type="PANTHER" id="PTHR10574">
    <property type="entry name" value="NETRIN/LAMININ-RELATED"/>
    <property type="match status" value="1"/>
</dbReference>
<dbReference type="FunFam" id="2.10.25.10:FF:000083">
    <property type="entry name" value="Laminin subunit alpha"/>
    <property type="match status" value="1"/>
</dbReference>
<dbReference type="Pfam" id="PF00053">
    <property type="entry name" value="EGF_laminin"/>
    <property type="match status" value="12"/>
</dbReference>
<comment type="subcellular location">
    <subcellularLocation>
        <location evidence="1">Secreted</location>
        <location evidence="1">Extracellular space</location>
        <location evidence="1">Extracellular matrix</location>
        <location evidence="1">Basement membrane</location>
    </subcellularLocation>
</comment>
<dbReference type="PROSITE" id="PS50027">
    <property type="entry name" value="EGF_LAM_2"/>
    <property type="match status" value="8"/>
</dbReference>
<feature type="disulfide bond" evidence="12">
    <location>
        <begin position="448"/>
        <end position="457"/>
    </location>
</feature>
<evidence type="ECO:0000256" key="7">
    <source>
        <dbReference type="ARBA" id="ARBA00022889"/>
    </source>
</evidence>
<feature type="disulfide bond" evidence="12">
    <location>
        <begin position="539"/>
        <end position="551"/>
    </location>
</feature>
<comment type="caution">
    <text evidence="12">Lacks conserved residue(s) required for the propagation of feature annotation.</text>
</comment>
<dbReference type="GO" id="GO:0030155">
    <property type="term" value="P:regulation of cell adhesion"/>
    <property type="evidence" value="ECO:0007669"/>
    <property type="project" value="InterPro"/>
</dbReference>
<dbReference type="GO" id="GO:0005102">
    <property type="term" value="F:signaling receptor binding"/>
    <property type="evidence" value="ECO:0007669"/>
    <property type="project" value="InterPro"/>
</dbReference>
<evidence type="ECO:0000313" key="20">
    <source>
        <dbReference type="Proteomes" id="UP000005225"/>
    </source>
</evidence>
<dbReference type="FunFam" id="2.10.25.10:FF:000090">
    <property type="entry name" value="laminin subunit alpha"/>
    <property type="match status" value="1"/>
</dbReference>
<feature type="coiled-coil region" evidence="13">
    <location>
        <begin position="1862"/>
        <end position="1945"/>
    </location>
</feature>
<dbReference type="GeneTree" id="ENSGT00940000155638"/>
<feature type="domain" description="Laminin G" evidence="15">
    <location>
        <begin position="3114"/>
        <end position="3287"/>
    </location>
</feature>
<dbReference type="Pfam" id="PF02210">
    <property type="entry name" value="Laminin_G_2"/>
    <property type="match status" value="4"/>
</dbReference>
<dbReference type="InterPro" id="IPR010307">
    <property type="entry name" value="Laminin_dom_II"/>
</dbReference>
<dbReference type="GO" id="GO:0007411">
    <property type="term" value="P:axon guidance"/>
    <property type="evidence" value="ECO:0007669"/>
    <property type="project" value="TreeGrafter"/>
</dbReference>
<dbReference type="FunFam" id="2.10.25.10:FF:000084">
    <property type="entry name" value="Laminin subunit alpha 3"/>
    <property type="match status" value="1"/>
</dbReference>
<dbReference type="FunCoup" id="H0XBF0">
    <property type="interactions" value="900"/>
</dbReference>
<feature type="disulfide bond" evidence="12">
    <location>
        <begin position="1431"/>
        <end position="1440"/>
    </location>
</feature>
<keyword evidence="8 13" id="KW-0175">Coiled coil</keyword>
<evidence type="ECO:0000259" key="16">
    <source>
        <dbReference type="PROSITE" id="PS50027"/>
    </source>
</evidence>
<dbReference type="FunFam" id="2.10.25.10:FF:000209">
    <property type="entry name" value="Laminin subunit alpha 5"/>
    <property type="match status" value="1"/>
</dbReference>
<dbReference type="GO" id="GO:0005610">
    <property type="term" value="C:laminin-5 complex"/>
    <property type="evidence" value="ECO:0007669"/>
    <property type="project" value="Ensembl"/>
</dbReference>
<feature type="disulfide bond" evidence="12">
    <location>
        <begin position="1271"/>
        <end position="1288"/>
    </location>
</feature>
<dbReference type="Gene3D" id="2.170.300.10">
    <property type="entry name" value="Tie2 ligand-binding domain superfamily"/>
    <property type="match status" value="1"/>
</dbReference>
<feature type="domain" description="Laminin EGF-like" evidence="16">
    <location>
        <begin position="1410"/>
        <end position="1460"/>
    </location>
</feature>
<dbReference type="FunFam" id="2.10.25.10:FF:000388">
    <property type="entry name" value="Laminin subunit alpha"/>
    <property type="match status" value="1"/>
</dbReference>
<evidence type="ECO:0000256" key="10">
    <source>
        <dbReference type="ARBA" id="ARBA00023180"/>
    </source>
</evidence>
<evidence type="ECO:0000256" key="1">
    <source>
        <dbReference type="ARBA" id="ARBA00004302"/>
    </source>
</evidence>
<dbReference type="SUPFAM" id="SSF57997">
    <property type="entry name" value="Tropomyosin"/>
    <property type="match status" value="1"/>
</dbReference>
<dbReference type="EMBL" id="AAQR03029244">
    <property type="status" value="NOT_ANNOTATED_CDS"/>
    <property type="molecule type" value="Genomic_DNA"/>
</dbReference>
<feature type="disulfide bond" evidence="12">
    <location>
        <begin position="1269"/>
        <end position="1281"/>
    </location>
</feature>
<dbReference type="Proteomes" id="UP000005225">
    <property type="component" value="Unassembled WGS sequence"/>
</dbReference>
<feature type="disulfide bond" evidence="12">
    <location>
        <begin position="657"/>
        <end position="666"/>
    </location>
</feature>
<keyword evidence="6" id="KW-0084">Basement membrane</keyword>
<dbReference type="GO" id="GO:0005576">
    <property type="term" value="C:extracellular region"/>
    <property type="evidence" value="ECO:0007669"/>
    <property type="project" value="UniProtKB-ARBA"/>
</dbReference>
<keyword evidence="3" id="KW-0272">Extracellular matrix</keyword>
<dbReference type="Pfam" id="PF00054">
    <property type="entry name" value="Laminin_G_1"/>
    <property type="match status" value="1"/>
</dbReference>
<feature type="disulfide bond" evidence="12">
    <location>
        <begin position="1385"/>
        <end position="1394"/>
    </location>
</feature>
<dbReference type="PANTHER" id="PTHR10574:SF285">
    <property type="entry name" value="LAMININ SUBUNIT ALPHA-3"/>
    <property type="match status" value="1"/>
</dbReference>
<name>H0XBF0_OTOGA</name>
<dbReference type="EMBL" id="AAQR03029237">
    <property type="status" value="NOT_ANNOTATED_CDS"/>
    <property type="molecule type" value="Genomic_DNA"/>
</dbReference>
<dbReference type="FunFam" id="2.60.120.260:FF:000022">
    <property type="entry name" value="Laminin subunit alpha 5"/>
    <property type="match status" value="1"/>
</dbReference>
<dbReference type="InterPro" id="IPR002049">
    <property type="entry name" value="LE_dom"/>
</dbReference>
<dbReference type="FunFam" id="2.60.120.200:FF:000093">
    <property type="entry name" value="Laminin subunit alpha 3"/>
    <property type="match status" value="1"/>
</dbReference>
<dbReference type="PROSITE" id="PS51115">
    <property type="entry name" value="LAMININ_IVA"/>
    <property type="match status" value="1"/>
</dbReference>
<evidence type="ECO:0000256" key="11">
    <source>
        <dbReference type="ARBA" id="ARBA00023292"/>
    </source>
</evidence>
<dbReference type="InterPro" id="IPR001791">
    <property type="entry name" value="Laminin_G"/>
</dbReference>
<evidence type="ECO:0000256" key="14">
    <source>
        <dbReference type="SAM" id="SignalP"/>
    </source>
</evidence>